<organism evidence="4">
    <name type="scientific">Schizophyllum commune (strain H4-8 / FGSC 9210)</name>
    <name type="common">Split gill fungus</name>
    <dbReference type="NCBI Taxonomy" id="578458"/>
    <lineage>
        <taxon>Eukaryota</taxon>
        <taxon>Fungi</taxon>
        <taxon>Dikarya</taxon>
        <taxon>Basidiomycota</taxon>
        <taxon>Agaricomycotina</taxon>
        <taxon>Agaricomycetes</taxon>
        <taxon>Agaricomycetidae</taxon>
        <taxon>Agaricales</taxon>
        <taxon>Schizophyllaceae</taxon>
        <taxon>Schizophyllum</taxon>
    </lineage>
</organism>
<keyword evidence="4" id="KW-1185">Reference proteome</keyword>
<feature type="transmembrane region" description="Helical" evidence="2">
    <location>
        <begin position="59"/>
        <end position="82"/>
    </location>
</feature>
<dbReference type="InParanoid" id="D8QHF5"/>
<gene>
    <name evidence="3" type="ORF">SCHCODRAFT_258566</name>
</gene>
<dbReference type="eggNOG" id="ENOG502R0XU">
    <property type="taxonomic scope" value="Eukaryota"/>
</dbReference>
<protein>
    <submittedName>
        <fullName evidence="3">Uncharacterized protein</fullName>
    </submittedName>
</protein>
<dbReference type="KEGG" id="scm:SCHCO_02602793"/>
<sequence>MSADEDVLYGLYDDDISIIKEWTKATAVTHTFFGIHATLYFIAAYLLINQGIRNNKSRLFLFICSTIMFLTSIAYMCVYNEYVQLNWELLLITPPDIEIKQRNLQIVTNCLLRLNFMLSDAIVVWRAWALFKDEARVQWGLISCLAVSYVGTIIDIVLLVLVYMLVLEDVPEYSLIMTIPLLLTNVIATAAIGYKTWGYKKMVGDLLRQAKRMTATELTMLLLVESGAIYCIIWALTLASALGVMPDTVTSLLLEVLCIIAGLYPTLVVIIVALQKSVIDSVAYSSGGSDVLPTSAPASLPSKSVPAYIPYQQTMQISTTGANSFTGANSYADNKLEKAESTSSTGRRSPQDFSFA</sequence>
<dbReference type="OMA" id="TIVMFCA"/>
<evidence type="ECO:0000256" key="1">
    <source>
        <dbReference type="SAM" id="MobiDB-lite"/>
    </source>
</evidence>
<accession>D8QHF5</accession>
<dbReference type="GeneID" id="9597339"/>
<feature type="transmembrane region" description="Helical" evidence="2">
    <location>
        <begin position="111"/>
        <end position="129"/>
    </location>
</feature>
<proteinExistence type="predicted"/>
<dbReference type="VEuPathDB" id="FungiDB:SCHCODRAFT_02602793"/>
<keyword evidence="2" id="KW-0472">Membrane</keyword>
<feature type="compositionally biased region" description="Polar residues" evidence="1">
    <location>
        <begin position="341"/>
        <end position="356"/>
    </location>
</feature>
<name>D8QHF5_SCHCM</name>
<keyword evidence="2" id="KW-0812">Transmembrane</keyword>
<dbReference type="HOGENOM" id="CLU_778799_0_0_1"/>
<feature type="transmembrane region" description="Helical" evidence="2">
    <location>
        <begin position="173"/>
        <end position="197"/>
    </location>
</feature>
<feature type="transmembrane region" description="Helical" evidence="2">
    <location>
        <begin position="252"/>
        <end position="274"/>
    </location>
</feature>
<reference evidence="3 4" key="1">
    <citation type="journal article" date="2010" name="Nat. Biotechnol.">
        <title>Genome sequence of the model mushroom Schizophyllum commune.</title>
        <authorList>
            <person name="Ohm R.A."/>
            <person name="de Jong J.F."/>
            <person name="Lugones L.G."/>
            <person name="Aerts A."/>
            <person name="Kothe E."/>
            <person name="Stajich J.E."/>
            <person name="de Vries R.P."/>
            <person name="Record E."/>
            <person name="Levasseur A."/>
            <person name="Baker S.E."/>
            <person name="Bartholomew K.A."/>
            <person name="Coutinho P.M."/>
            <person name="Erdmann S."/>
            <person name="Fowler T.J."/>
            <person name="Gathman A.C."/>
            <person name="Lombard V."/>
            <person name="Henrissat B."/>
            <person name="Knabe N."/>
            <person name="Kuees U."/>
            <person name="Lilly W.W."/>
            <person name="Lindquist E."/>
            <person name="Lucas S."/>
            <person name="Magnuson J.K."/>
            <person name="Piumi F."/>
            <person name="Raudaskoski M."/>
            <person name="Salamov A."/>
            <person name="Schmutz J."/>
            <person name="Schwarze F.W.M.R."/>
            <person name="vanKuyk P.A."/>
            <person name="Horton J.S."/>
            <person name="Grigoriev I.V."/>
            <person name="Woesten H.A.B."/>
        </authorList>
    </citation>
    <scope>NUCLEOTIDE SEQUENCE [LARGE SCALE GENOMIC DNA]</scope>
    <source>
        <strain evidence="4">H4-8 / FGSC 9210</strain>
    </source>
</reference>
<dbReference type="AlphaFoldDB" id="D8QHF5"/>
<evidence type="ECO:0000313" key="3">
    <source>
        <dbReference type="EMBL" id="EFI92929.1"/>
    </source>
</evidence>
<feature type="region of interest" description="Disordered" evidence="1">
    <location>
        <begin position="336"/>
        <end position="356"/>
    </location>
</feature>
<feature type="transmembrane region" description="Helical" evidence="2">
    <location>
        <begin position="141"/>
        <end position="167"/>
    </location>
</feature>
<dbReference type="OrthoDB" id="3174319at2759"/>
<keyword evidence="2" id="KW-1133">Transmembrane helix</keyword>
<feature type="transmembrane region" description="Helical" evidence="2">
    <location>
        <begin position="218"/>
        <end position="240"/>
    </location>
</feature>
<dbReference type="EMBL" id="GL377312">
    <property type="protein sequence ID" value="EFI92929.1"/>
    <property type="molecule type" value="Genomic_DNA"/>
</dbReference>
<evidence type="ECO:0000256" key="2">
    <source>
        <dbReference type="SAM" id="Phobius"/>
    </source>
</evidence>
<evidence type="ECO:0000313" key="4">
    <source>
        <dbReference type="Proteomes" id="UP000007431"/>
    </source>
</evidence>
<dbReference type="RefSeq" id="XP_003027832.1">
    <property type="nucleotide sequence ID" value="XM_003027786.1"/>
</dbReference>
<feature type="transmembrane region" description="Helical" evidence="2">
    <location>
        <begin position="27"/>
        <end position="47"/>
    </location>
</feature>
<dbReference type="Proteomes" id="UP000007431">
    <property type="component" value="Unassembled WGS sequence"/>
</dbReference>